<evidence type="ECO:0000256" key="5">
    <source>
        <dbReference type="ARBA" id="ARBA00023136"/>
    </source>
</evidence>
<comment type="similarity">
    <text evidence="6">Belongs to the glycoside-pentoside-hexuronide (GPH) cation symporter transporter (TC 2.A.2) family.</text>
</comment>
<accession>A0A8C5LSZ6</accession>
<feature type="transmembrane region" description="Helical" evidence="7">
    <location>
        <begin position="158"/>
        <end position="180"/>
    </location>
</feature>
<keyword evidence="4 7" id="KW-1133">Transmembrane helix</keyword>
<evidence type="ECO:0000256" key="4">
    <source>
        <dbReference type="ARBA" id="ARBA00022989"/>
    </source>
</evidence>
<comment type="subcellular location">
    <subcellularLocation>
        <location evidence="1">Membrane</location>
        <topology evidence="1">Multi-pass membrane protein</topology>
    </subcellularLocation>
</comment>
<feature type="transmembrane region" description="Helical" evidence="7">
    <location>
        <begin position="127"/>
        <end position="146"/>
    </location>
</feature>
<dbReference type="Gene3D" id="1.20.1250.20">
    <property type="entry name" value="MFS general substrate transporter like domains"/>
    <property type="match status" value="1"/>
</dbReference>
<evidence type="ECO:0000256" key="6">
    <source>
        <dbReference type="ARBA" id="ARBA00038193"/>
    </source>
</evidence>
<evidence type="ECO:0000313" key="9">
    <source>
        <dbReference type="Proteomes" id="UP000694569"/>
    </source>
</evidence>
<dbReference type="PANTHER" id="PTHR19432">
    <property type="entry name" value="SUGAR TRANSPORTER"/>
    <property type="match status" value="1"/>
</dbReference>
<evidence type="ECO:0000256" key="1">
    <source>
        <dbReference type="ARBA" id="ARBA00004141"/>
    </source>
</evidence>
<dbReference type="PANTHER" id="PTHR19432:SF37">
    <property type="entry name" value="SOLUTE CARRIER FAMILY 45 MEMBER 3"/>
    <property type="match status" value="1"/>
</dbReference>
<dbReference type="AlphaFoldDB" id="A0A8C5LSZ6"/>
<dbReference type="Ensembl" id="ENSLLET00000001711.1">
    <property type="protein sequence ID" value="ENSLLEP00000001630.1"/>
    <property type="gene ID" value="ENSLLEG00000001078.1"/>
</dbReference>
<proteinExistence type="inferred from homology"/>
<dbReference type="GO" id="GO:0008506">
    <property type="term" value="F:sucrose:proton symporter activity"/>
    <property type="evidence" value="ECO:0007669"/>
    <property type="project" value="TreeGrafter"/>
</dbReference>
<dbReference type="GeneTree" id="ENSGT00950000182914"/>
<keyword evidence="9" id="KW-1185">Reference proteome</keyword>
<sequence length="591" mass="65093">MHRKWLYVIHTHVLGVHYGLKLLITEHQNITRIEAPANGNRMQTSRIFNYLNRPKVQLLLVNSLTCGLEVCLAAGVTFVPPLLLEAGVEEKFMTMVLGIGPILGLSVVHFIGSASDRLTSRFGRRRPFIWILCLGVMLSLFIIPYAERLATFTSSHHAGTHMAFLILGIALLDSCGQVCFTPVEALISDMFPEGEACSKAFSVYALTVGLGACIGYLLPSVDWSGSWLAQQLGGQEECLFTLLLIIFTGCVFATFFVSEEVRTNGGHIEISGDLAMRGPCARICQFWNFPLRAWRLALALKGMCALLSRLRTFCCRVPVVLWRLFVAQLCSWMGLMTLILFYTDFVGEGLYHGVPIAEPGTDARLRYEEGVRMGSLGLFLQSVLSMIFSSSMDYLVKTFGTRCVYLTAISCLPLAAMIMCFSQSVILVTASAAMTGFPFSVLQILPYTLTSLYHHNQQVFLPKFKEKYKDMAEDQVMEQKMTYVKEPANGTTVNVINPTTSSICIGPSCEGTMSVSEPVVSNHGICLDMAILDSALLLSQVVPSLFMGIIVQMTQTVTAYVASAAAFGVIAIYFSNKVVFNKSDMLKINAL</sequence>
<evidence type="ECO:0000313" key="8">
    <source>
        <dbReference type="Ensembl" id="ENSLLEP00000001630.1"/>
    </source>
</evidence>
<feature type="transmembrane region" description="Helical" evidence="7">
    <location>
        <begin position="239"/>
        <end position="257"/>
    </location>
</feature>
<dbReference type="OrthoDB" id="28755at2759"/>
<keyword evidence="2" id="KW-0813">Transport</keyword>
<feature type="transmembrane region" description="Helical" evidence="7">
    <location>
        <begin position="403"/>
        <end position="426"/>
    </location>
</feature>
<keyword evidence="5 7" id="KW-0472">Membrane</keyword>
<evidence type="ECO:0000256" key="2">
    <source>
        <dbReference type="ARBA" id="ARBA00022448"/>
    </source>
</evidence>
<feature type="transmembrane region" description="Helical" evidence="7">
    <location>
        <begin position="201"/>
        <end position="219"/>
    </location>
</feature>
<feature type="transmembrane region" description="Helical" evidence="7">
    <location>
        <begin position="432"/>
        <end position="453"/>
    </location>
</feature>
<name>A0A8C5LSZ6_9ANUR</name>
<dbReference type="InterPro" id="IPR011701">
    <property type="entry name" value="MFS"/>
</dbReference>
<dbReference type="FunFam" id="1.20.1250.20:FF:000193">
    <property type="entry name" value="Solute carrier family 45 member 3"/>
    <property type="match status" value="1"/>
</dbReference>
<feature type="transmembrane region" description="Helical" evidence="7">
    <location>
        <begin position="58"/>
        <end position="80"/>
    </location>
</feature>
<protein>
    <submittedName>
        <fullName evidence="8">Solute carrier family 45 member 3</fullName>
    </submittedName>
</protein>
<dbReference type="CDD" id="cd17313">
    <property type="entry name" value="MFS_SLC45_SUC"/>
    <property type="match status" value="1"/>
</dbReference>
<reference evidence="8" key="1">
    <citation type="submission" date="2025-08" db="UniProtKB">
        <authorList>
            <consortium name="Ensembl"/>
        </authorList>
    </citation>
    <scope>IDENTIFICATION</scope>
</reference>
<organism evidence="8 9">
    <name type="scientific">Leptobrachium leishanense</name>
    <name type="common">Leishan spiny toad</name>
    <dbReference type="NCBI Taxonomy" id="445787"/>
    <lineage>
        <taxon>Eukaryota</taxon>
        <taxon>Metazoa</taxon>
        <taxon>Chordata</taxon>
        <taxon>Craniata</taxon>
        <taxon>Vertebrata</taxon>
        <taxon>Euteleostomi</taxon>
        <taxon>Amphibia</taxon>
        <taxon>Batrachia</taxon>
        <taxon>Anura</taxon>
        <taxon>Pelobatoidea</taxon>
        <taxon>Megophryidae</taxon>
        <taxon>Leptobrachium</taxon>
    </lineage>
</organism>
<reference evidence="8" key="2">
    <citation type="submission" date="2025-09" db="UniProtKB">
        <authorList>
            <consortium name="Ensembl"/>
        </authorList>
    </citation>
    <scope>IDENTIFICATION</scope>
</reference>
<feature type="transmembrane region" description="Helical" evidence="7">
    <location>
        <begin position="530"/>
        <end position="551"/>
    </location>
</feature>
<dbReference type="InterPro" id="IPR036259">
    <property type="entry name" value="MFS_trans_sf"/>
</dbReference>
<dbReference type="GO" id="GO:0016020">
    <property type="term" value="C:membrane"/>
    <property type="evidence" value="ECO:0007669"/>
    <property type="project" value="UniProtKB-SubCell"/>
</dbReference>
<feature type="transmembrane region" description="Helical" evidence="7">
    <location>
        <begin position="92"/>
        <end position="115"/>
    </location>
</feature>
<dbReference type="SUPFAM" id="SSF103473">
    <property type="entry name" value="MFS general substrate transporter"/>
    <property type="match status" value="1"/>
</dbReference>
<gene>
    <name evidence="8" type="primary">SLC45A3</name>
</gene>
<keyword evidence="3 7" id="KW-0812">Transmembrane</keyword>
<dbReference type="Pfam" id="PF07690">
    <property type="entry name" value="MFS_1"/>
    <property type="match status" value="1"/>
</dbReference>
<feature type="transmembrane region" description="Helical" evidence="7">
    <location>
        <begin position="320"/>
        <end position="342"/>
    </location>
</feature>
<evidence type="ECO:0000256" key="7">
    <source>
        <dbReference type="SAM" id="Phobius"/>
    </source>
</evidence>
<dbReference type="Proteomes" id="UP000694569">
    <property type="component" value="Unplaced"/>
</dbReference>
<evidence type="ECO:0000256" key="3">
    <source>
        <dbReference type="ARBA" id="ARBA00022692"/>
    </source>
</evidence>
<feature type="transmembrane region" description="Helical" evidence="7">
    <location>
        <begin position="557"/>
        <end position="575"/>
    </location>
</feature>